<organism evidence="1 2">
    <name type="scientific">Sorangium cellulosum</name>
    <name type="common">Polyangium cellulosum</name>
    <dbReference type="NCBI Taxonomy" id="56"/>
    <lineage>
        <taxon>Bacteria</taxon>
        <taxon>Pseudomonadati</taxon>
        <taxon>Myxococcota</taxon>
        <taxon>Polyangia</taxon>
        <taxon>Polyangiales</taxon>
        <taxon>Polyangiaceae</taxon>
        <taxon>Sorangium</taxon>
    </lineage>
</organism>
<comment type="caution">
    <text evidence="1">The sequence shown here is derived from an EMBL/GenBank/DDBJ whole genome shotgun (WGS) entry which is preliminary data.</text>
</comment>
<accession>A0A150PWQ7</accession>
<name>A0A150PWQ7_SORCE</name>
<gene>
    <name evidence="1" type="ORF">BE04_15065</name>
</gene>
<reference evidence="1 2" key="1">
    <citation type="submission" date="2014-02" db="EMBL/GenBank/DDBJ databases">
        <title>The small core and large imbalanced accessory genome model reveals a collaborative survival strategy of Sorangium cellulosum strains in nature.</title>
        <authorList>
            <person name="Han K."/>
            <person name="Peng R."/>
            <person name="Blom J."/>
            <person name="Li Y.-Z."/>
        </authorList>
    </citation>
    <scope>NUCLEOTIDE SEQUENCE [LARGE SCALE GENOMIC DNA]</scope>
    <source>
        <strain evidence="1 2">So0157-18</strain>
    </source>
</reference>
<proteinExistence type="predicted"/>
<dbReference type="AlphaFoldDB" id="A0A150PWQ7"/>
<evidence type="ECO:0000313" key="2">
    <source>
        <dbReference type="Proteomes" id="UP000075604"/>
    </source>
</evidence>
<protein>
    <recommendedName>
        <fullName evidence="3">Peptidoglycan binding-like domain-containing protein</fullName>
    </recommendedName>
</protein>
<evidence type="ECO:0008006" key="3">
    <source>
        <dbReference type="Google" id="ProtNLM"/>
    </source>
</evidence>
<evidence type="ECO:0000313" key="1">
    <source>
        <dbReference type="EMBL" id="KYF60112.1"/>
    </source>
</evidence>
<dbReference type="Gene3D" id="3.30.1380.10">
    <property type="match status" value="1"/>
</dbReference>
<dbReference type="InterPro" id="IPR009045">
    <property type="entry name" value="Zn_M74/Hedgehog-like"/>
</dbReference>
<dbReference type="EMBL" id="JELX01001064">
    <property type="protein sequence ID" value="KYF60112.1"/>
    <property type="molecule type" value="Genomic_DNA"/>
</dbReference>
<dbReference type="Proteomes" id="UP000075604">
    <property type="component" value="Unassembled WGS sequence"/>
</dbReference>
<dbReference type="SUPFAM" id="SSF55166">
    <property type="entry name" value="Hedgehog/DD-peptidase"/>
    <property type="match status" value="1"/>
</dbReference>
<sequence>MNRPADVAEAKARLAALGFSWLPLVDTTVDELTIQTIKLFQAIKNGTDRIDGPQGNDGRIDVGGSTHRWLAARNAPRWMRLPTGSRADGYVKIVDGDRHDFGTDWLAAAIAGAGAAYRTHLDSHPGAAVLTINDASLPRGGPTDDHGGHETGLMADILLPRLDGRAGGGVVWESPTYDRAAMRAILRAFADQDATGFVLFNDPTLVADGLCRSYAGHDDHAHLRIVPPALGEPA</sequence>